<keyword evidence="7" id="KW-1185">Reference proteome</keyword>
<sequence>MAAYQQINTYLNNHYDGMNPEQLILLLFNGALTRLQLTREGIEEKNIQKKGENLSKAIAIISELNASVDSTMTDDSTQFLRGIYTAILTELPNITLNNDLKTLDRAQGYISRLKDIWETEVMPKKQVSPPEIANNTVLKQAFPSAFNKECPKKSFHAICV</sequence>
<protein>
    <submittedName>
        <fullName evidence="6">Flagellar protein FliS</fullName>
    </submittedName>
</protein>
<dbReference type="EMBL" id="FNLL01000002">
    <property type="protein sequence ID" value="SDT85703.1"/>
    <property type="molecule type" value="Genomic_DNA"/>
</dbReference>
<dbReference type="InterPro" id="IPR036584">
    <property type="entry name" value="FliS_sf"/>
</dbReference>
<dbReference type="RefSeq" id="WP_092230218.1">
    <property type="nucleotide sequence ID" value="NZ_FNLL01000002.1"/>
</dbReference>
<dbReference type="NCBIfam" id="TIGR00208">
    <property type="entry name" value="fliS"/>
    <property type="match status" value="1"/>
</dbReference>
<evidence type="ECO:0000256" key="3">
    <source>
        <dbReference type="ARBA" id="ARBA00022490"/>
    </source>
</evidence>
<keyword evidence="3" id="KW-0963">Cytoplasm</keyword>
<organism evidence="6 7">
    <name type="scientific">Desulfobacula phenolica</name>
    <dbReference type="NCBI Taxonomy" id="90732"/>
    <lineage>
        <taxon>Bacteria</taxon>
        <taxon>Pseudomonadati</taxon>
        <taxon>Thermodesulfobacteriota</taxon>
        <taxon>Desulfobacteria</taxon>
        <taxon>Desulfobacterales</taxon>
        <taxon>Desulfobacteraceae</taxon>
        <taxon>Desulfobacula</taxon>
    </lineage>
</organism>
<dbReference type="PANTHER" id="PTHR34773">
    <property type="entry name" value="FLAGELLAR SECRETION CHAPERONE FLIS"/>
    <property type="match status" value="1"/>
</dbReference>
<keyword evidence="6" id="KW-0282">Flagellum</keyword>
<name>A0A1H2DS52_9BACT</name>
<dbReference type="Pfam" id="PF02561">
    <property type="entry name" value="FliS"/>
    <property type="match status" value="1"/>
</dbReference>
<dbReference type="GO" id="GO:0071973">
    <property type="term" value="P:bacterial-type flagellum-dependent cell motility"/>
    <property type="evidence" value="ECO:0007669"/>
    <property type="project" value="TreeGrafter"/>
</dbReference>
<keyword evidence="4" id="KW-1005">Bacterial flagellum biogenesis</keyword>
<keyword evidence="6" id="KW-0969">Cilium</keyword>
<reference evidence="7" key="1">
    <citation type="submission" date="2016-10" db="EMBL/GenBank/DDBJ databases">
        <authorList>
            <person name="Varghese N."/>
            <person name="Submissions S."/>
        </authorList>
    </citation>
    <scope>NUCLEOTIDE SEQUENCE [LARGE SCALE GENOMIC DNA]</scope>
    <source>
        <strain evidence="7">DSM 3384</strain>
    </source>
</reference>
<dbReference type="AlphaFoldDB" id="A0A1H2DS52"/>
<evidence type="ECO:0000256" key="5">
    <source>
        <dbReference type="ARBA" id="ARBA00023186"/>
    </source>
</evidence>
<proteinExistence type="inferred from homology"/>
<dbReference type="SUPFAM" id="SSF101116">
    <property type="entry name" value="Flagellar export chaperone FliS"/>
    <property type="match status" value="1"/>
</dbReference>
<evidence type="ECO:0000313" key="6">
    <source>
        <dbReference type="EMBL" id="SDT85703.1"/>
    </source>
</evidence>
<gene>
    <name evidence="6" type="ORF">SAMN04487931_10274</name>
</gene>
<keyword evidence="5" id="KW-0143">Chaperone</keyword>
<dbReference type="GO" id="GO:0044780">
    <property type="term" value="P:bacterial-type flagellum assembly"/>
    <property type="evidence" value="ECO:0007669"/>
    <property type="project" value="InterPro"/>
</dbReference>
<evidence type="ECO:0000256" key="1">
    <source>
        <dbReference type="ARBA" id="ARBA00004514"/>
    </source>
</evidence>
<dbReference type="Proteomes" id="UP000199608">
    <property type="component" value="Unassembled WGS sequence"/>
</dbReference>
<evidence type="ECO:0000256" key="4">
    <source>
        <dbReference type="ARBA" id="ARBA00022795"/>
    </source>
</evidence>
<dbReference type="PANTHER" id="PTHR34773:SF1">
    <property type="entry name" value="FLAGELLAR SECRETION CHAPERONE FLIS"/>
    <property type="match status" value="1"/>
</dbReference>
<dbReference type="GO" id="GO:0005829">
    <property type="term" value="C:cytosol"/>
    <property type="evidence" value="ECO:0007669"/>
    <property type="project" value="UniProtKB-SubCell"/>
</dbReference>
<dbReference type="CDD" id="cd16098">
    <property type="entry name" value="FliS"/>
    <property type="match status" value="1"/>
</dbReference>
<comment type="similarity">
    <text evidence="2">Belongs to the FliS family.</text>
</comment>
<evidence type="ECO:0000313" key="7">
    <source>
        <dbReference type="Proteomes" id="UP000199608"/>
    </source>
</evidence>
<accession>A0A1H2DS52</accession>
<comment type="subcellular location">
    <subcellularLocation>
        <location evidence="1">Cytoplasm</location>
        <location evidence="1">Cytosol</location>
    </subcellularLocation>
</comment>
<dbReference type="InterPro" id="IPR003713">
    <property type="entry name" value="FliS"/>
</dbReference>
<dbReference type="Gene3D" id="1.20.120.340">
    <property type="entry name" value="Flagellar protein FliS"/>
    <property type="match status" value="1"/>
</dbReference>
<evidence type="ECO:0000256" key="2">
    <source>
        <dbReference type="ARBA" id="ARBA00008787"/>
    </source>
</evidence>
<keyword evidence="6" id="KW-0966">Cell projection</keyword>